<reference evidence="12" key="1">
    <citation type="submission" date="2020-10" db="EMBL/GenBank/DDBJ databases">
        <authorList>
            <person name="Gilroy R."/>
        </authorList>
    </citation>
    <scope>NUCLEOTIDE SEQUENCE</scope>
    <source>
        <strain evidence="12">CHK154-7741</strain>
    </source>
</reference>
<dbReference type="PROSITE" id="PS00600">
    <property type="entry name" value="AA_TRANSFER_CLASS_3"/>
    <property type="match status" value="1"/>
</dbReference>
<keyword evidence="4 11" id="KW-0963">Cytoplasm</keyword>
<dbReference type="InterPro" id="IPR015422">
    <property type="entry name" value="PyrdxlP-dep_Trfase_small"/>
</dbReference>
<evidence type="ECO:0000256" key="9">
    <source>
        <dbReference type="ARBA" id="ARBA00022898"/>
    </source>
</evidence>
<dbReference type="PANTHER" id="PTHR42684">
    <property type="entry name" value="ADENOSYLMETHIONINE-8-AMINO-7-OXONONANOATE AMINOTRANSFERASE"/>
    <property type="match status" value="1"/>
</dbReference>
<evidence type="ECO:0000256" key="1">
    <source>
        <dbReference type="ARBA" id="ARBA00001933"/>
    </source>
</evidence>
<keyword evidence="7 11" id="KW-0949">S-adenosyl-L-methionine</keyword>
<keyword evidence="6 11" id="KW-0808">Transferase</keyword>
<dbReference type="InterPro" id="IPR015424">
    <property type="entry name" value="PyrdxlP-dep_Trfase"/>
</dbReference>
<proteinExistence type="inferred from homology"/>
<feature type="binding site" evidence="11">
    <location>
        <position position="322"/>
    </location>
    <ligand>
        <name>substrate</name>
    </ligand>
</feature>
<feature type="binding site" evidence="11">
    <location>
        <begin position="323"/>
        <end position="324"/>
    </location>
    <ligand>
        <name>pyridoxal 5'-phosphate</name>
        <dbReference type="ChEBI" id="CHEBI:597326"/>
    </ligand>
</feature>
<dbReference type="Proteomes" id="UP000886748">
    <property type="component" value="Unassembled WGS sequence"/>
</dbReference>
<evidence type="ECO:0000256" key="8">
    <source>
        <dbReference type="ARBA" id="ARBA00022756"/>
    </source>
</evidence>
<gene>
    <name evidence="11 12" type="primary">bioA</name>
    <name evidence="12" type="ORF">IAD26_02615</name>
</gene>
<dbReference type="PANTHER" id="PTHR42684:SF17">
    <property type="entry name" value="ADENOSYLMETHIONINE-8-AMINO-7-OXONONANOATE AMINOTRANSFERASE"/>
    <property type="match status" value="1"/>
</dbReference>
<feature type="binding site" evidence="11">
    <location>
        <position position="59"/>
    </location>
    <ligand>
        <name>substrate</name>
    </ligand>
</feature>
<dbReference type="GO" id="GO:0005737">
    <property type="term" value="C:cytoplasm"/>
    <property type="evidence" value="ECO:0007669"/>
    <property type="project" value="UniProtKB-SubCell"/>
</dbReference>
<dbReference type="InterPro" id="IPR005815">
    <property type="entry name" value="BioA"/>
</dbReference>
<evidence type="ECO:0000256" key="3">
    <source>
        <dbReference type="ARBA" id="ARBA00011738"/>
    </source>
</evidence>
<dbReference type="InterPro" id="IPR015421">
    <property type="entry name" value="PyrdxlP-dep_Trfase_major"/>
</dbReference>
<evidence type="ECO:0000313" key="13">
    <source>
        <dbReference type="Proteomes" id="UP000886748"/>
    </source>
</evidence>
<evidence type="ECO:0000256" key="10">
    <source>
        <dbReference type="ARBA" id="ARBA00060970"/>
    </source>
</evidence>
<comment type="subunit">
    <text evidence="3 11">Homodimer.</text>
</comment>
<keyword evidence="9 11" id="KW-0663">Pyridoxal phosphate</keyword>
<feature type="modified residue" description="N6-(pyridoxal phosphate)lysine" evidence="11">
    <location>
        <position position="287"/>
    </location>
</feature>
<dbReference type="EC" id="2.6.1.62" evidence="11"/>
<keyword evidence="5 11" id="KW-0032">Aminotransferase</keyword>
<comment type="subcellular location">
    <subcellularLocation>
        <location evidence="2 11">Cytoplasm</location>
    </subcellularLocation>
</comment>
<evidence type="ECO:0000256" key="7">
    <source>
        <dbReference type="ARBA" id="ARBA00022691"/>
    </source>
</evidence>
<accession>A0A9D1MYS7</accession>
<dbReference type="Gene3D" id="3.90.1150.10">
    <property type="entry name" value="Aspartate Aminotransferase, domain 1"/>
    <property type="match status" value="1"/>
</dbReference>
<dbReference type="NCBIfam" id="NF004624">
    <property type="entry name" value="PRK05964.1"/>
    <property type="match status" value="1"/>
</dbReference>
<comment type="function">
    <text evidence="11">Catalyzes the transfer of the alpha-amino group from S-adenosyl-L-methionine (SAM) to 7-keto-8-aminopelargonic acid (KAPA) to form 7,8-diaminopelargonic acid (DAPA). It is the only aminotransferase known to utilize SAM as an amino donor.</text>
</comment>
<keyword evidence="8 11" id="KW-0093">Biotin biosynthesis</keyword>
<dbReference type="HAMAP" id="MF_00834">
    <property type="entry name" value="BioA"/>
    <property type="match status" value="1"/>
</dbReference>
<dbReference type="InterPro" id="IPR049704">
    <property type="entry name" value="Aminotrans_3_PPA_site"/>
</dbReference>
<name>A0A9D1MYS7_9CLOT</name>
<dbReference type="Gene3D" id="3.40.640.10">
    <property type="entry name" value="Type I PLP-dependent aspartate aminotransferase-like (Major domain)"/>
    <property type="match status" value="1"/>
</dbReference>
<evidence type="ECO:0000256" key="2">
    <source>
        <dbReference type="ARBA" id="ARBA00004496"/>
    </source>
</evidence>
<feature type="binding site" evidence="11">
    <location>
        <position position="258"/>
    </location>
    <ligand>
        <name>pyridoxal 5'-phosphate</name>
        <dbReference type="ChEBI" id="CHEBI:597326"/>
    </ligand>
</feature>
<comment type="cofactor">
    <cofactor evidence="1 11">
        <name>pyridoxal 5'-phosphate</name>
        <dbReference type="ChEBI" id="CHEBI:597326"/>
    </cofactor>
</comment>
<feature type="site" description="Participates in the substrate recognition with KAPA and in a stacking interaction with the adenine ring of SAM" evidence="11">
    <location>
        <position position="20"/>
    </location>
</feature>
<feature type="binding site" evidence="11">
    <location>
        <position position="287"/>
    </location>
    <ligand>
        <name>substrate</name>
    </ligand>
</feature>
<feature type="binding site" evidence="11">
    <location>
        <position position="152"/>
    </location>
    <ligand>
        <name>substrate</name>
    </ligand>
</feature>
<feature type="binding site" evidence="11">
    <location>
        <position position="417"/>
    </location>
    <ligand>
        <name>substrate</name>
    </ligand>
</feature>
<comment type="caution">
    <text evidence="12">The sequence shown here is derived from an EMBL/GenBank/DDBJ whole genome shotgun (WGS) entry which is preliminary data.</text>
</comment>
<evidence type="ECO:0000256" key="5">
    <source>
        <dbReference type="ARBA" id="ARBA00022576"/>
    </source>
</evidence>
<comment type="pathway">
    <text evidence="11">Cofactor biosynthesis; biotin biosynthesis; 7,8-diaminononanoate from 8-amino-7-oxononanoate (SAM route): step 1/1.</text>
</comment>
<dbReference type="InterPro" id="IPR005814">
    <property type="entry name" value="Aminotrans_3"/>
</dbReference>
<evidence type="ECO:0000256" key="4">
    <source>
        <dbReference type="ARBA" id="ARBA00022490"/>
    </source>
</evidence>
<feature type="binding site" evidence="11">
    <location>
        <begin position="119"/>
        <end position="120"/>
    </location>
    <ligand>
        <name>pyridoxal 5'-phosphate</name>
        <dbReference type="ChEBI" id="CHEBI:597326"/>
    </ligand>
</feature>
<dbReference type="AlphaFoldDB" id="A0A9D1MYS7"/>
<dbReference type="CDD" id="cd00610">
    <property type="entry name" value="OAT_like"/>
    <property type="match status" value="1"/>
</dbReference>
<dbReference type="GO" id="GO:0030170">
    <property type="term" value="F:pyridoxal phosphate binding"/>
    <property type="evidence" value="ECO:0007669"/>
    <property type="project" value="UniProtKB-UniRule"/>
</dbReference>
<dbReference type="GO" id="GO:0009102">
    <property type="term" value="P:biotin biosynthetic process"/>
    <property type="evidence" value="ECO:0007669"/>
    <property type="project" value="UniProtKB-UniRule"/>
</dbReference>
<dbReference type="PIRSF" id="PIRSF000521">
    <property type="entry name" value="Transaminase_4ab_Lys_Orn"/>
    <property type="match status" value="1"/>
</dbReference>
<evidence type="ECO:0000256" key="11">
    <source>
        <dbReference type="HAMAP-Rule" id="MF_00834"/>
    </source>
</evidence>
<dbReference type="NCBIfam" id="TIGR00508">
    <property type="entry name" value="bioA"/>
    <property type="match status" value="1"/>
</dbReference>
<protein>
    <recommendedName>
        <fullName evidence="11">Adenosylmethionine-8-amino-7-oxononanoate aminotransferase</fullName>
        <ecNumber evidence="11">2.6.1.62</ecNumber>
    </recommendedName>
    <alternativeName>
        <fullName evidence="11">7,8-diamino-pelargonic acid aminotransferase</fullName>
        <shortName evidence="11">DAPA AT</shortName>
        <shortName evidence="11">DAPA aminotransferase</shortName>
    </alternativeName>
    <alternativeName>
        <fullName evidence="11">7,8-diaminononanoate synthase</fullName>
        <shortName evidence="11">DANS</shortName>
    </alternativeName>
    <alternativeName>
        <fullName evidence="11">Diaminopelargonic acid synthase</fullName>
    </alternativeName>
</protein>
<dbReference type="Pfam" id="PF00202">
    <property type="entry name" value="Aminotran_3"/>
    <property type="match status" value="1"/>
</dbReference>
<comment type="catalytic activity">
    <reaction evidence="11">
        <text>(8S)-8-amino-7-oxononanoate + S-adenosyl-L-methionine = S-adenosyl-4-methylsulfanyl-2-oxobutanoate + (7R,8S)-7,8-diammoniononanoate</text>
        <dbReference type="Rhea" id="RHEA:16861"/>
        <dbReference type="ChEBI" id="CHEBI:16490"/>
        <dbReference type="ChEBI" id="CHEBI:59789"/>
        <dbReference type="ChEBI" id="CHEBI:149468"/>
        <dbReference type="ChEBI" id="CHEBI:149469"/>
        <dbReference type="EC" id="2.6.1.62"/>
    </reaction>
</comment>
<sequence>MRTEKDNWIEKDLKYVWHPDTQMKQYEGNNYKPTLIEHGEGIYVYDADGNKYIDAVASWWVNTLGHSVPRLNKVLYEQASKIEHILLADFTHKPAIELAERLVKLAGEPFSKVFYSDDGSTAVEVAIKMAYQYWYQKGQPQKKYFVSMTDSYHGDTLGSVSVGGIDIYKEVFNPLVFETLKVNAPYCYRCPKGLNKHDCNIDCLKDVVKLFKERHNEIAAIIVEPLVQGAAGMRMYPAEYLNRLRILCDEYDILLIDDEVAMAFGRTGKYFAFEHAGIKPDIFCVAKGITAGYIPLAATVTTNKIYDAFYDDFSKLKTFYHGHSFTGNPIACAVANETLKIMEEAKIIENLPFKAEVFRQAMQKFKKLAHVGDIRHIGMIGAVELVKDKDTKEPYEFNQRIGHKVFLEAMKRGAILRPIGNVIYFMPPLIITEEEIEKLTQIAYNSIKSVTQNEETEGL</sequence>
<organism evidence="12 13">
    <name type="scientific">Candidatus Limenecus avicola</name>
    <dbReference type="NCBI Taxonomy" id="2840847"/>
    <lineage>
        <taxon>Bacteria</taxon>
        <taxon>Bacillati</taxon>
        <taxon>Bacillota</taxon>
        <taxon>Clostridia</taxon>
        <taxon>Eubacteriales</taxon>
        <taxon>Clostridiaceae</taxon>
        <taxon>Clostridiaceae incertae sedis</taxon>
        <taxon>Candidatus Limenecus</taxon>
    </lineage>
</organism>
<dbReference type="FunFam" id="3.40.640.10:FF:000078">
    <property type="entry name" value="Adenosylmethionine-8-amino-7-oxononanoate aminotransferase"/>
    <property type="match status" value="1"/>
</dbReference>
<reference evidence="12" key="2">
    <citation type="journal article" date="2021" name="PeerJ">
        <title>Extensive microbial diversity within the chicken gut microbiome revealed by metagenomics and culture.</title>
        <authorList>
            <person name="Gilroy R."/>
            <person name="Ravi A."/>
            <person name="Getino M."/>
            <person name="Pursley I."/>
            <person name="Horton D.L."/>
            <person name="Alikhan N.F."/>
            <person name="Baker D."/>
            <person name="Gharbi K."/>
            <person name="Hall N."/>
            <person name="Watson M."/>
            <person name="Adriaenssens E.M."/>
            <person name="Foster-Nyarko E."/>
            <person name="Jarju S."/>
            <person name="Secka A."/>
            <person name="Antonio M."/>
            <person name="Oren A."/>
            <person name="Chaudhuri R.R."/>
            <person name="La Ragione R."/>
            <person name="Hildebrand F."/>
            <person name="Pallen M.J."/>
        </authorList>
    </citation>
    <scope>NUCLEOTIDE SEQUENCE</scope>
    <source>
        <strain evidence="12">CHK154-7741</strain>
    </source>
</reference>
<dbReference type="GO" id="GO:0004015">
    <property type="term" value="F:adenosylmethionine-8-amino-7-oxononanoate transaminase activity"/>
    <property type="evidence" value="ECO:0007669"/>
    <property type="project" value="UniProtKB-UniRule"/>
</dbReference>
<comment type="similarity">
    <text evidence="10 11">Belongs to the class-III pyridoxal-phosphate-dependent aminotransferase family. BioA subfamily.</text>
</comment>
<evidence type="ECO:0000313" key="12">
    <source>
        <dbReference type="EMBL" id="HIU92008.1"/>
    </source>
</evidence>
<dbReference type="SUPFAM" id="SSF53383">
    <property type="entry name" value="PLP-dependent transferases"/>
    <property type="match status" value="1"/>
</dbReference>
<dbReference type="EMBL" id="DVOD01000018">
    <property type="protein sequence ID" value="HIU92008.1"/>
    <property type="molecule type" value="Genomic_DNA"/>
</dbReference>
<evidence type="ECO:0000256" key="6">
    <source>
        <dbReference type="ARBA" id="ARBA00022679"/>
    </source>
</evidence>